<accession>A0A7W9J4T6</accession>
<protein>
    <submittedName>
        <fullName evidence="5">3-oxoacyl-[acyl-carrier-protein] synthase II</fullName>
        <ecNumber evidence="5">2.3.1.179</ecNumber>
    </submittedName>
</protein>
<evidence type="ECO:0000313" key="6">
    <source>
        <dbReference type="Proteomes" id="UP000549971"/>
    </source>
</evidence>
<dbReference type="InterPro" id="IPR014030">
    <property type="entry name" value="Ketoacyl_synth_N"/>
</dbReference>
<dbReference type="PANTHER" id="PTHR11712:SF347">
    <property type="entry name" value="BETA KETOACYL-ACYL CARRIER PROTEIN SYNTHASE"/>
    <property type="match status" value="1"/>
</dbReference>
<evidence type="ECO:0000256" key="3">
    <source>
        <dbReference type="RuleBase" id="RU003694"/>
    </source>
</evidence>
<feature type="domain" description="Ketosynthase family 3 (KS3)" evidence="4">
    <location>
        <begin position="4"/>
        <end position="370"/>
    </location>
</feature>
<dbReference type="GO" id="GO:0006633">
    <property type="term" value="P:fatty acid biosynthetic process"/>
    <property type="evidence" value="ECO:0007669"/>
    <property type="project" value="TreeGrafter"/>
</dbReference>
<dbReference type="CDD" id="cd00834">
    <property type="entry name" value="KAS_I_II"/>
    <property type="match status" value="1"/>
</dbReference>
<dbReference type="InterPro" id="IPR000794">
    <property type="entry name" value="Beta-ketoacyl_synthase"/>
</dbReference>
<organism evidence="5 6">
    <name type="scientific">Kribbella italica</name>
    <dbReference type="NCBI Taxonomy" id="1540520"/>
    <lineage>
        <taxon>Bacteria</taxon>
        <taxon>Bacillati</taxon>
        <taxon>Actinomycetota</taxon>
        <taxon>Actinomycetes</taxon>
        <taxon>Propionibacteriales</taxon>
        <taxon>Kribbellaceae</taxon>
        <taxon>Kribbella</taxon>
    </lineage>
</organism>
<dbReference type="Gene3D" id="3.40.47.10">
    <property type="match status" value="2"/>
</dbReference>
<dbReference type="InterPro" id="IPR020841">
    <property type="entry name" value="PKS_Beta-ketoAc_synthase_dom"/>
</dbReference>
<gene>
    <name evidence="5" type="ORF">HDA39_002376</name>
</gene>
<dbReference type="AlphaFoldDB" id="A0A7W9J4T6"/>
<dbReference type="InterPro" id="IPR014031">
    <property type="entry name" value="Ketoacyl_synth_C"/>
</dbReference>
<keyword evidence="6" id="KW-1185">Reference proteome</keyword>
<proteinExistence type="inferred from homology"/>
<reference evidence="5 6" key="1">
    <citation type="submission" date="2020-08" db="EMBL/GenBank/DDBJ databases">
        <title>Sequencing the genomes of 1000 actinobacteria strains.</title>
        <authorList>
            <person name="Klenk H.-P."/>
        </authorList>
    </citation>
    <scope>NUCLEOTIDE SEQUENCE [LARGE SCALE GENOMIC DNA]</scope>
    <source>
        <strain evidence="5 6">DSM 28967</strain>
    </source>
</reference>
<dbReference type="PANTHER" id="PTHR11712">
    <property type="entry name" value="POLYKETIDE SYNTHASE-RELATED"/>
    <property type="match status" value="1"/>
</dbReference>
<evidence type="ECO:0000256" key="1">
    <source>
        <dbReference type="ARBA" id="ARBA00008467"/>
    </source>
</evidence>
<keyword evidence="5" id="KW-0012">Acyltransferase</keyword>
<evidence type="ECO:0000259" key="4">
    <source>
        <dbReference type="PROSITE" id="PS52004"/>
    </source>
</evidence>
<dbReference type="Pfam" id="PF00109">
    <property type="entry name" value="ketoacyl-synt"/>
    <property type="match status" value="2"/>
</dbReference>
<keyword evidence="2 3" id="KW-0808">Transferase</keyword>
<dbReference type="SMART" id="SM00825">
    <property type="entry name" value="PKS_KS"/>
    <property type="match status" value="1"/>
</dbReference>
<dbReference type="RefSeq" id="WP_202892961.1">
    <property type="nucleotide sequence ID" value="NZ_JACHMY010000001.1"/>
</dbReference>
<comment type="caution">
    <text evidence="5">The sequence shown here is derived from an EMBL/GenBank/DDBJ whole genome shotgun (WGS) entry which is preliminary data.</text>
</comment>
<dbReference type="EC" id="2.3.1.179" evidence="5"/>
<dbReference type="GO" id="GO:0004315">
    <property type="term" value="F:3-oxoacyl-[acyl-carrier-protein] synthase activity"/>
    <property type="evidence" value="ECO:0007669"/>
    <property type="project" value="UniProtKB-EC"/>
</dbReference>
<dbReference type="Proteomes" id="UP000549971">
    <property type="component" value="Unassembled WGS sequence"/>
</dbReference>
<evidence type="ECO:0000313" key="5">
    <source>
        <dbReference type="EMBL" id="MBB5835642.1"/>
    </source>
</evidence>
<dbReference type="EMBL" id="JACHMY010000001">
    <property type="protein sequence ID" value="MBB5835642.1"/>
    <property type="molecule type" value="Genomic_DNA"/>
</dbReference>
<dbReference type="SUPFAM" id="SSF53901">
    <property type="entry name" value="Thiolase-like"/>
    <property type="match status" value="2"/>
</dbReference>
<dbReference type="PROSITE" id="PS52004">
    <property type="entry name" value="KS3_2"/>
    <property type="match status" value="1"/>
</dbReference>
<evidence type="ECO:0000256" key="2">
    <source>
        <dbReference type="ARBA" id="ARBA00022679"/>
    </source>
</evidence>
<dbReference type="Pfam" id="PF02801">
    <property type="entry name" value="Ketoacyl-synt_C"/>
    <property type="match status" value="1"/>
</dbReference>
<sequence>MVVSRRVVVTGMAWDTALGAELDLVWAELLAGASGLRPVPSDHKLRNDLAAAVPDLPFGDHRKRQSTLGLRTLRAAVADAGLELADPRLRLVAGTSYGPDLDVPGDSLARWGDELAAESGLPTTTLSTACSASSDAVAVGAALVADGVTDLCVVGGVDILTPAKRLGHSALGTMSPTTLRAFDSARDGMLLGEGAAFLVLETAESATARGARVRGAVTGAGAANDAHGATAPDPSGDTVVRAIETALRSAGRDAGEVAVVNAHGSGTPVNDDVESASLRRTFEPDEAGPVVFATKGAFGHTLGATGALEAVAVLLALRDQRVPPVVGLTDPLKEFPLRLPVGTPLAINGAVGLSLTLGFGGFNTCLVLEAS</sequence>
<name>A0A7W9J4T6_9ACTN</name>
<dbReference type="InterPro" id="IPR016039">
    <property type="entry name" value="Thiolase-like"/>
</dbReference>
<comment type="similarity">
    <text evidence="1 3">Belongs to the thiolase-like superfamily. Beta-ketoacyl-ACP synthases family.</text>
</comment>